<dbReference type="SMART" id="SM00387">
    <property type="entry name" value="HATPase_c"/>
    <property type="match status" value="1"/>
</dbReference>
<dbReference type="CDD" id="cd00156">
    <property type="entry name" value="REC"/>
    <property type="match status" value="1"/>
</dbReference>
<evidence type="ECO:0000256" key="3">
    <source>
        <dbReference type="ARBA" id="ARBA00022553"/>
    </source>
</evidence>
<keyword evidence="5" id="KW-0418">Kinase</keyword>
<dbReference type="InterPro" id="IPR001789">
    <property type="entry name" value="Sig_transdc_resp-reg_receiver"/>
</dbReference>
<dbReference type="PANTHER" id="PTHR42878:SF15">
    <property type="entry name" value="BACTERIOPHYTOCHROME"/>
    <property type="match status" value="1"/>
</dbReference>
<gene>
    <name evidence="10" type="ORF">RAMLITH_19770</name>
</gene>
<protein>
    <recommendedName>
        <fullName evidence="2">histidine kinase</fullName>
        <ecNumber evidence="2">2.7.13.3</ecNumber>
    </recommendedName>
</protein>
<evidence type="ECO:0000313" key="10">
    <source>
        <dbReference type="EMBL" id="NKE68066.1"/>
    </source>
</evidence>
<evidence type="ECO:0000256" key="6">
    <source>
        <dbReference type="PROSITE-ProRule" id="PRU00169"/>
    </source>
</evidence>
<dbReference type="EMBL" id="VTOX01000008">
    <property type="protein sequence ID" value="NKE68066.1"/>
    <property type="molecule type" value="Genomic_DNA"/>
</dbReference>
<comment type="caution">
    <text evidence="10">The sequence shown here is derived from an EMBL/GenBank/DDBJ whole genome shotgun (WGS) entry which is preliminary data.</text>
</comment>
<dbReference type="RefSeq" id="WP_168109191.1">
    <property type="nucleotide sequence ID" value="NZ_VTOX01000008.1"/>
</dbReference>
<dbReference type="EC" id="2.7.13.3" evidence="2"/>
<evidence type="ECO:0000256" key="4">
    <source>
        <dbReference type="ARBA" id="ARBA00022679"/>
    </source>
</evidence>
<dbReference type="SUPFAM" id="SSF47384">
    <property type="entry name" value="Homodimeric domain of signal transducing histidine kinase"/>
    <property type="match status" value="1"/>
</dbReference>
<feature type="domain" description="Response regulatory" evidence="9">
    <location>
        <begin position="274"/>
        <end position="392"/>
    </location>
</feature>
<dbReference type="GO" id="GO:0000156">
    <property type="term" value="F:phosphorelay response regulator activity"/>
    <property type="evidence" value="ECO:0007669"/>
    <property type="project" value="TreeGrafter"/>
</dbReference>
<comment type="catalytic activity">
    <reaction evidence="1">
        <text>ATP + protein L-histidine = ADP + protein N-phospho-L-histidine.</text>
        <dbReference type="EC" id="2.7.13.3"/>
    </reaction>
</comment>
<keyword evidence="4" id="KW-0808">Transferase</keyword>
<dbReference type="Gene3D" id="3.40.50.2300">
    <property type="match status" value="1"/>
</dbReference>
<dbReference type="Gene3D" id="1.10.287.130">
    <property type="match status" value="1"/>
</dbReference>
<proteinExistence type="predicted"/>
<dbReference type="InterPro" id="IPR036097">
    <property type="entry name" value="HisK_dim/P_sf"/>
</dbReference>
<dbReference type="InterPro" id="IPR036890">
    <property type="entry name" value="HATPase_C_sf"/>
</dbReference>
<dbReference type="PANTHER" id="PTHR42878">
    <property type="entry name" value="TWO-COMPONENT HISTIDINE KINASE"/>
    <property type="match status" value="1"/>
</dbReference>
<dbReference type="PROSITE" id="PS50109">
    <property type="entry name" value="HIS_KIN"/>
    <property type="match status" value="1"/>
</dbReference>
<dbReference type="SMART" id="SM00448">
    <property type="entry name" value="REC"/>
    <property type="match status" value="1"/>
</dbReference>
<dbReference type="GO" id="GO:0030295">
    <property type="term" value="F:protein kinase activator activity"/>
    <property type="evidence" value="ECO:0007669"/>
    <property type="project" value="TreeGrafter"/>
</dbReference>
<dbReference type="InterPro" id="IPR050351">
    <property type="entry name" value="BphY/WalK/GraS-like"/>
</dbReference>
<keyword evidence="3 6" id="KW-0597">Phosphoprotein</keyword>
<dbReference type="InterPro" id="IPR003661">
    <property type="entry name" value="HisK_dim/P_dom"/>
</dbReference>
<dbReference type="Pfam" id="PF00072">
    <property type="entry name" value="Response_reg"/>
    <property type="match status" value="1"/>
</dbReference>
<evidence type="ECO:0000259" key="9">
    <source>
        <dbReference type="PROSITE" id="PS50110"/>
    </source>
</evidence>
<feature type="modified residue" description="4-aspartylphosphate" evidence="6">
    <location>
        <position position="328"/>
    </location>
</feature>
<dbReference type="Proteomes" id="UP000521868">
    <property type="component" value="Unassembled WGS sequence"/>
</dbReference>
<reference evidence="10 11" key="1">
    <citation type="journal article" date="2020" name="Nature">
        <title>Bacterial chemolithoautotrophy via manganese oxidation.</title>
        <authorList>
            <person name="Yu H."/>
            <person name="Leadbetter J.R."/>
        </authorList>
    </citation>
    <scope>NUCLEOTIDE SEQUENCE [LARGE SCALE GENOMIC DNA]</scope>
    <source>
        <strain evidence="10 11">RBP-1</strain>
    </source>
</reference>
<dbReference type="InterPro" id="IPR003594">
    <property type="entry name" value="HATPase_dom"/>
</dbReference>
<dbReference type="InterPro" id="IPR011006">
    <property type="entry name" value="CheY-like_superfamily"/>
</dbReference>
<dbReference type="PROSITE" id="PS50110">
    <property type="entry name" value="RESPONSE_REGULATORY"/>
    <property type="match status" value="1"/>
</dbReference>
<accession>A0A7X6I808</accession>
<dbReference type="PRINTS" id="PR00344">
    <property type="entry name" value="BCTRLSENSOR"/>
</dbReference>
<keyword evidence="11" id="KW-1185">Reference proteome</keyword>
<organism evidence="10 11">
    <name type="scientific">Ramlibacter lithotrophicus</name>
    <dbReference type="NCBI Taxonomy" id="2606681"/>
    <lineage>
        <taxon>Bacteria</taxon>
        <taxon>Pseudomonadati</taxon>
        <taxon>Pseudomonadota</taxon>
        <taxon>Betaproteobacteria</taxon>
        <taxon>Burkholderiales</taxon>
        <taxon>Comamonadaceae</taxon>
        <taxon>Ramlibacter</taxon>
    </lineage>
</organism>
<dbReference type="CDD" id="cd00082">
    <property type="entry name" value="HisKA"/>
    <property type="match status" value="1"/>
</dbReference>
<evidence type="ECO:0000256" key="7">
    <source>
        <dbReference type="SAM" id="MobiDB-lite"/>
    </source>
</evidence>
<feature type="region of interest" description="Disordered" evidence="7">
    <location>
        <begin position="246"/>
        <end position="267"/>
    </location>
</feature>
<feature type="domain" description="Histidine kinase" evidence="8">
    <location>
        <begin position="39"/>
        <end position="250"/>
    </location>
</feature>
<evidence type="ECO:0000256" key="5">
    <source>
        <dbReference type="ARBA" id="ARBA00022777"/>
    </source>
</evidence>
<sequence length="394" mass="42256">MNHGDRALRLEHARLHRDLADSRRQLEEVRAEFDRFAGRLAHDLQAVMQVNEGFAAALSRTAATKLDDRERHYLERIAATSLRGNRLVHEVLAFARLGVHPIERRPVALADALARARRFVQDQAEDRHVEWITGELPTVAGDASLLQQVLADLLANALHSSRERAKAVIRVEGAATDGGWEIRVADNGSGFDPKAADRLFQSFERRPGAGGEATGLAQARRIVERHGGSIRAESAPGGGTLFAFTLPATGGLEPDAPPPDAARQADPPQPAALRVLLVDDDPMVLLSLTNMVQLDGHHVDSAAGGQAGVEAFRQALAQGQGYDAVITDLGMPHVDGREVARLVKQASPATRVILLTGWGSTGSAEGDGSEVDGILAKPPRLAQLREILAPVRPA</sequence>
<evidence type="ECO:0000256" key="1">
    <source>
        <dbReference type="ARBA" id="ARBA00000085"/>
    </source>
</evidence>
<evidence type="ECO:0000256" key="2">
    <source>
        <dbReference type="ARBA" id="ARBA00012438"/>
    </source>
</evidence>
<dbReference type="InterPro" id="IPR004358">
    <property type="entry name" value="Sig_transdc_His_kin-like_C"/>
</dbReference>
<dbReference type="GO" id="GO:0000155">
    <property type="term" value="F:phosphorelay sensor kinase activity"/>
    <property type="evidence" value="ECO:0007669"/>
    <property type="project" value="InterPro"/>
</dbReference>
<dbReference type="GO" id="GO:0007234">
    <property type="term" value="P:osmosensory signaling via phosphorelay pathway"/>
    <property type="evidence" value="ECO:0007669"/>
    <property type="project" value="TreeGrafter"/>
</dbReference>
<dbReference type="InterPro" id="IPR005467">
    <property type="entry name" value="His_kinase_dom"/>
</dbReference>
<dbReference type="AlphaFoldDB" id="A0A7X6I808"/>
<dbReference type="Gene3D" id="3.30.565.10">
    <property type="entry name" value="Histidine kinase-like ATPase, C-terminal domain"/>
    <property type="match status" value="1"/>
</dbReference>
<dbReference type="Pfam" id="PF02518">
    <property type="entry name" value="HATPase_c"/>
    <property type="match status" value="1"/>
</dbReference>
<evidence type="ECO:0000313" key="11">
    <source>
        <dbReference type="Proteomes" id="UP000521868"/>
    </source>
</evidence>
<dbReference type="SUPFAM" id="SSF55874">
    <property type="entry name" value="ATPase domain of HSP90 chaperone/DNA topoisomerase II/histidine kinase"/>
    <property type="match status" value="1"/>
</dbReference>
<name>A0A7X6I808_9BURK</name>
<evidence type="ECO:0000259" key="8">
    <source>
        <dbReference type="PROSITE" id="PS50109"/>
    </source>
</evidence>
<dbReference type="SUPFAM" id="SSF52172">
    <property type="entry name" value="CheY-like"/>
    <property type="match status" value="1"/>
</dbReference>